<dbReference type="InterPro" id="IPR024046">
    <property type="entry name" value="Flagellar_assmbl_FliW_dom_sf"/>
</dbReference>
<evidence type="ECO:0000256" key="4">
    <source>
        <dbReference type="HAMAP-Rule" id="MF_01185"/>
    </source>
</evidence>
<keyword evidence="4" id="KW-0143">Chaperone</keyword>
<evidence type="ECO:0000256" key="2">
    <source>
        <dbReference type="ARBA" id="ARBA00022795"/>
    </source>
</evidence>
<keyword evidence="2 4" id="KW-1005">Bacterial flagellum biogenesis</keyword>
<comment type="caution">
    <text evidence="5">The sequence shown here is derived from an EMBL/GenBank/DDBJ whole genome shotgun (WGS) entry which is preliminary data.</text>
</comment>
<comment type="similarity">
    <text evidence="4">Belongs to the FliW family.</text>
</comment>
<evidence type="ECO:0000256" key="3">
    <source>
        <dbReference type="ARBA" id="ARBA00022845"/>
    </source>
</evidence>
<evidence type="ECO:0000313" key="5">
    <source>
        <dbReference type="EMBL" id="MFD1204782.1"/>
    </source>
</evidence>
<dbReference type="RefSeq" id="WP_381480143.1">
    <property type="nucleotide sequence ID" value="NZ_JBHTLT010000031.1"/>
</dbReference>
<proteinExistence type="inferred from homology"/>
<organism evidence="5 6">
    <name type="scientific">Sporosarcina contaminans</name>
    <dbReference type="NCBI Taxonomy" id="633403"/>
    <lineage>
        <taxon>Bacteria</taxon>
        <taxon>Bacillati</taxon>
        <taxon>Bacillota</taxon>
        <taxon>Bacilli</taxon>
        <taxon>Bacillales</taxon>
        <taxon>Caryophanaceae</taxon>
        <taxon>Sporosarcina</taxon>
    </lineage>
</organism>
<accession>A0ABW3TWN0</accession>
<keyword evidence="5" id="KW-0969">Cilium</keyword>
<dbReference type="EMBL" id="JBHTLT010000031">
    <property type="protein sequence ID" value="MFD1204782.1"/>
    <property type="molecule type" value="Genomic_DNA"/>
</dbReference>
<comment type="function">
    <text evidence="4">Acts as an anti-CsrA protein, binds CsrA and prevents it from repressing translation of its target genes, one of which is flagellin. Binds to flagellin and participates in the assembly of the flagellum.</text>
</comment>
<dbReference type="NCBIfam" id="NF009793">
    <property type="entry name" value="PRK13285.1-1"/>
    <property type="match status" value="1"/>
</dbReference>
<sequence length="147" mass="16891">MNIQTKFHGDIEISTDQLWTFPKGIPGFENEHEFVLLPIEGNTTFQVLQSTNQSEVAFVVTNPYTYVDDYSFEIDEPTIDALQIEKEEDIFVLSVLTLKQPFENSTINLQAPLIFQMNNRKAKQMILNDNRFNLRHPIGNAIEKGAK</sequence>
<name>A0ABW3TWN0_9BACL</name>
<keyword evidence="6" id="KW-1185">Reference proteome</keyword>
<keyword evidence="5" id="KW-0282">Flagellum</keyword>
<dbReference type="SUPFAM" id="SSF141457">
    <property type="entry name" value="BH3618-like"/>
    <property type="match status" value="1"/>
</dbReference>
<evidence type="ECO:0000256" key="1">
    <source>
        <dbReference type="ARBA" id="ARBA00022490"/>
    </source>
</evidence>
<dbReference type="InterPro" id="IPR003775">
    <property type="entry name" value="Flagellar_assembly_factor_FliW"/>
</dbReference>
<keyword evidence="1 4" id="KW-0963">Cytoplasm</keyword>
<reference evidence="6" key="1">
    <citation type="journal article" date="2019" name="Int. J. Syst. Evol. Microbiol.">
        <title>The Global Catalogue of Microorganisms (GCM) 10K type strain sequencing project: providing services to taxonomists for standard genome sequencing and annotation.</title>
        <authorList>
            <consortium name="The Broad Institute Genomics Platform"/>
            <consortium name="The Broad Institute Genome Sequencing Center for Infectious Disease"/>
            <person name="Wu L."/>
            <person name="Ma J."/>
        </authorList>
    </citation>
    <scope>NUCLEOTIDE SEQUENCE [LARGE SCALE GENOMIC DNA]</scope>
    <source>
        <strain evidence="6">CCUG 53915</strain>
    </source>
</reference>
<dbReference type="HAMAP" id="MF_01185">
    <property type="entry name" value="FliW"/>
    <property type="match status" value="1"/>
</dbReference>
<gene>
    <name evidence="4 5" type="primary">fliW</name>
    <name evidence="5" type="ORF">ACFQ38_06680</name>
</gene>
<dbReference type="Proteomes" id="UP001597231">
    <property type="component" value="Unassembled WGS sequence"/>
</dbReference>
<dbReference type="PANTHER" id="PTHR39190:SF1">
    <property type="entry name" value="FLAGELLAR ASSEMBLY FACTOR FLIW"/>
    <property type="match status" value="1"/>
</dbReference>
<keyword evidence="5" id="KW-0966">Cell projection</keyword>
<evidence type="ECO:0000313" key="6">
    <source>
        <dbReference type="Proteomes" id="UP001597231"/>
    </source>
</evidence>
<protein>
    <recommendedName>
        <fullName evidence="4">Flagellar assembly factor FliW</fullName>
    </recommendedName>
</protein>
<comment type="subcellular location">
    <subcellularLocation>
        <location evidence="4">Cytoplasm</location>
    </subcellularLocation>
</comment>
<dbReference type="Pfam" id="PF02623">
    <property type="entry name" value="FliW"/>
    <property type="match status" value="1"/>
</dbReference>
<dbReference type="Gene3D" id="2.30.290.10">
    <property type="entry name" value="BH3618-like"/>
    <property type="match status" value="1"/>
</dbReference>
<comment type="subunit">
    <text evidence="4">Interacts with translational regulator CsrA and flagellin(s).</text>
</comment>
<dbReference type="PANTHER" id="PTHR39190">
    <property type="entry name" value="FLAGELLAR ASSEMBLY FACTOR FLIW"/>
    <property type="match status" value="1"/>
</dbReference>
<keyword evidence="3 4" id="KW-0810">Translation regulation</keyword>